<dbReference type="InterPro" id="IPR016032">
    <property type="entry name" value="Sig_transdc_resp-reg_C-effctor"/>
</dbReference>
<reference evidence="5" key="1">
    <citation type="submission" date="2020-09" db="EMBL/GenBank/DDBJ databases">
        <title>A novel bacterium of genus Hazenella, isolated from South China Sea.</title>
        <authorList>
            <person name="Huang H."/>
            <person name="Mo K."/>
            <person name="Hu Y."/>
        </authorList>
    </citation>
    <scope>NUCLEOTIDE SEQUENCE</scope>
    <source>
        <strain evidence="5">IB182357</strain>
    </source>
</reference>
<keyword evidence="1" id="KW-0805">Transcription regulation</keyword>
<dbReference type="PROSITE" id="PS50043">
    <property type="entry name" value="HTH_LUXR_2"/>
    <property type="match status" value="1"/>
</dbReference>
<dbReference type="RefSeq" id="WP_191142448.1">
    <property type="nucleotide sequence ID" value="NZ_JACXAH010000022.1"/>
</dbReference>
<dbReference type="SUPFAM" id="SSF46894">
    <property type="entry name" value="C-terminal effector domain of the bipartite response regulators"/>
    <property type="match status" value="1"/>
</dbReference>
<dbReference type="Proteomes" id="UP000661691">
    <property type="component" value="Unassembled WGS sequence"/>
</dbReference>
<dbReference type="PANTHER" id="PTHR44688">
    <property type="entry name" value="DNA-BINDING TRANSCRIPTIONAL ACTIVATOR DEVR_DOSR"/>
    <property type="match status" value="1"/>
</dbReference>
<name>A0A926NB58_9BACL</name>
<evidence type="ECO:0000259" key="4">
    <source>
        <dbReference type="PROSITE" id="PS50043"/>
    </source>
</evidence>
<evidence type="ECO:0000256" key="2">
    <source>
        <dbReference type="ARBA" id="ARBA00023125"/>
    </source>
</evidence>
<proteinExistence type="predicted"/>
<evidence type="ECO:0000313" key="5">
    <source>
        <dbReference type="EMBL" id="MBD1373327.1"/>
    </source>
</evidence>
<dbReference type="SUPFAM" id="SSF55781">
    <property type="entry name" value="GAF domain-like"/>
    <property type="match status" value="1"/>
</dbReference>
<dbReference type="PANTHER" id="PTHR44688:SF16">
    <property type="entry name" value="DNA-BINDING TRANSCRIPTIONAL ACTIVATOR DEVR_DOSR"/>
    <property type="match status" value="1"/>
</dbReference>
<evidence type="ECO:0000313" key="6">
    <source>
        <dbReference type="Proteomes" id="UP000661691"/>
    </source>
</evidence>
<dbReference type="EMBL" id="JACXAH010000022">
    <property type="protein sequence ID" value="MBD1373327.1"/>
    <property type="molecule type" value="Genomic_DNA"/>
</dbReference>
<dbReference type="InterPro" id="IPR000792">
    <property type="entry name" value="Tscrpt_reg_LuxR_C"/>
</dbReference>
<evidence type="ECO:0000256" key="1">
    <source>
        <dbReference type="ARBA" id="ARBA00023015"/>
    </source>
</evidence>
<keyword evidence="3" id="KW-0804">Transcription</keyword>
<comment type="caution">
    <text evidence="5">The sequence shown here is derived from an EMBL/GenBank/DDBJ whole genome shotgun (WGS) entry which is preliminary data.</text>
</comment>
<dbReference type="Pfam" id="PF00196">
    <property type="entry name" value="GerE"/>
    <property type="match status" value="1"/>
</dbReference>
<accession>A0A926NB58</accession>
<dbReference type="Gene3D" id="1.10.10.10">
    <property type="entry name" value="Winged helix-like DNA-binding domain superfamily/Winged helix DNA-binding domain"/>
    <property type="match status" value="1"/>
</dbReference>
<dbReference type="GO" id="GO:0006355">
    <property type="term" value="P:regulation of DNA-templated transcription"/>
    <property type="evidence" value="ECO:0007669"/>
    <property type="project" value="InterPro"/>
</dbReference>
<protein>
    <submittedName>
        <fullName evidence="5">Response regulator transcription factor</fullName>
    </submittedName>
</protein>
<dbReference type="SMART" id="SM00421">
    <property type="entry name" value="HTH_LUXR"/>
    <property type="match status" value="1"/>
</dbReference>
<keyword evidence="6" id="KW-1185">Reference proteome</keyword>
<keyword evidence="2" id="KW-0238">DNA-binding</keyword>
<evidence type="ECO:0000256" key="3">
    <source>
        <dbReference type="ARBA" id="ARBA00023163"/>
    </source>
</evidence>
<dbReference type="PROSITE" id="PS00622">
    <property type="entry name" value="HTH_LUXR_1"/>
    <property type="match status" value="1"/>
</dbReference>
<feature type="domain" description="HTH luxR-type" evidence="4">
    <location>
        <begin position="160"/>
        <end position="225"/>
    </location>
</feature>
<gene>
    <name evidence="5" type="ORF">IC620_13315</name>
</gene>
<organism evidence="5 6">
    <name type="scientific">Polycladospora coralii</name>
    <dbReference type="NCBI Taxonomy" id="2771432"/>
    <lineage>
        <taxon>Bacteria</taxon>
        <taxon>Bacillati</taxon>
        <taxon>Bacillota</taxon>
        <taxon>Bacilli</taxon>
        <taxon>Bacillales</taxon>
        <taxon>Thermoactinomycetaceae</taxon>
        <taxon>Polycladospora</taxon>
    </lineage>
</organism>
<dbReference type="CDD" id="cd06170">
    <property type="entry name" value="LuxR_C_like"/>
    <property type="match status" value="1"/>
</dbReference>
<dbReference type="PRINTS" id="PR00038">
    <property type="entry name" value="HTHLUXR"/>
</dbReference>
<sequence>MIHDEITQFMKKIESICDLEMRIKVLLKGSAEYFQVERASIFTYSPINAMGQGVVRMDLDGIFSITNILEDVRNIPSLHAMISTSQIDYLLLDQIPPTFPTKYIKQFNLSSLLIIPLRYFATVFGCILIDPIIQNKQIDSLHIQKIVYYFQQSSHIFNPQMKGRKLLSPRERQALYYLSKGLNTKEIAHELLISEFTVRDYVCSAIKKLGAQHRTEAVAIALRQKMID</sequence>
<dbReference type="InterPro" id="IPR036388">
    <property type="entry name" value="WH-like_DNA-bd_sf"/>
</dbReference>
<dbReference type="GO" id="GO:0003677">
    <property type="term" value="F:DNA binding"/>
    <property type="evidence" value="ECO:0007669"/>
    <property type="project" value="UniProtKB-KW"/>
</dbReference>
<dbReference type="AlphaFoldDB" id="A0A926NB58"/>